<keyword evidence="10" id="KW-1185">Reference proteome</keyword>
<proteinExistence type="inferred from homology"/>
<evidence type="ECO:0000256" key="4">
    <source>
        <dbReference type="ARBA" id="ARBA00023136"/>
    </source>
</evidence>
<keyword evidence="4 7" id="KW-0472">Membrane</keyword>
<keyword evidence="3 7" id="KW-1133">Transmembrane helix</keyword>
<evidence type="ECO:0000256" key="6">
    <source>
        <dbReference type="SAM" id="MobiDB-lite"/>
    </source>
</evidence>
<gene>
    <name evidence="9" type="ORF">PG991_015313</name>
</gene>
<evidence type="ECO:0000256" key="7">
    <source>
        <dbReference type="SAM" id="Phobius"/>
    </source>
</evidence>
<comment type="caution">
    <text evidence="9">The sequence shown here is derived from an EMBL/GenBank/DDBJ whole genome shotgun (WGS) entry which is preliminary data.</text>
</comment>
<dbReference type="Pfam" id="PF20684">
    <property type="entry name" value="Fung_rhodopsin"/>
    <property type="match status" value="1"/>
</dbReference>
<reference evidence="9 10" key="1">
    <citation type="submission" date="2023-01" db="EMBL/GenBank/DDBJ databases">
        <title>Analysis of 21 Apiospora genomes using comparative genomics revels a genus with tremendous synthesis potential of carbohydrate active enzymes and secondary metabolites.</title>
        <authorList>
            <person name="Sorensen T."/>
        </authorList>
    </citation>
    <scope>NUCLEOTIDE SEQUENCE [LARGE SCALE GENOMIC DNA]</scope>
    <source>
        <strain evidence="9 10">CBS 20057</strain>
    </source>
</reference>
<evidence type="ECO:0000259" key="8">
    <source>
        <dbReference type="Pfam" id="PF20684"/>
    </source>
</evidence>
<feature type="transmembrane region" description="Helical" evidence="7">
    <location>
        <begin position="100"/>
        <end position="120"/>
    </location>
</feature>
<evidence type="ECO:0000313" key="10">
    <source>
        <dbReference type="Proteomes" id="UP001396898"/>
    </source>
</evidence>
<evidence type="ECO:0000256" key="1">
    <source>
        <dbReference type="ARBA" id="ARBA00004141"/>
    </source>
</evidence>
<feature type="compositionally biased region" description="Basic and acidic residues" evidence="6">
    <location>
        <begin position="309"/>
        <end position="318"/>
    </location>
</feature>
<evidence type="ECO:0000256" key="2">
    <source>
        <dbReference type="ARBA" id="ARBA00022692"/>
    </source>
</evidence>
<dbReference type="InterPro" id="IPR052337">
    <property type="entry name" value="SAT4-like"/>
</dbReference>
<dbReference type="EMBL" id="JAQQWI010000022">
    <property type="protein sequence ID" value="KAK7995846.1"/>
    <property type="molecule type" value="Genomic_DNA"/>
</dbReference>
<dbReference type="PANTHER" id="PTHR33048">
    <property type="entry name" value="PTH11-LIKE INTEGRAL MEMBRANE PROTEIN (AFU_ORTHOLOGUE AFUA_5G11245)"/>
    <property type="match status" value="1"/>
</dbReference>
<accession>A0ABR1R1G8</accession>
<name>A0ABR1R1G8_9PEZI</name>
<dbReference type="PANTHER" id="PTHR33048:SF134">
    <property type="entry name" value="INTEGRAL MEMBRANE PROTEIN"/>
    <property type="match status" value="1"/>
</dbReference>
<dbReference type="InterPro" id="IPR049326">
    <property type="entry name" value="Rhodopsin_dom_fungi"/>
</dbReference>
<feature type="transmembrane region" description="Helical" evidence="7">
    <location>
        <begin position="178"/>
        <end position="199"/>
    </location>
</feature>
<evidence type="ECO:0000256" key="5">
    <source>
        <dbReference type="ARBA" id="ARBA00038359"/>
    </source>
</evidence>
<organism evidence="9 10">
    <name type="scientific">Apiospora marii</name>
    <dbReference type="NCBI Taxonomy" id="335849"/>
    <lineage>
        <taxon>Eukaryota</taxon>
        <taxon>Fungi</taxon>
        <taxon>Dikarya</taxon>
        <taxon>Ascomycota</taxon>
        <taxon>Pezizomycotina</taxon>
        <taxon>Sordariomycetes</taxon>
        <taxon>Xylariomycetidae</taxon>
        <taxon>Amphisphaeriales</taxon>
        <taxon>Apiosporaceae</taxon>
        <taxon>Apiospora</taxon>
    </lineage>
</organism>
<protein>
    <recommendedName>
        <fullName evidence="8">Rhodopsin domain-containing protein</fullName>
    </recommendedName>
</protein>
<comment type="subcellular location">
    <subcellularLocation>
        <location evidence="1">Membrane</location>
        <topology evidence="1">Multi-pass membrane protein</topology>
    </subcellularLocation>
</comment>
<dbReference type="Proteomes" id="UP001396898">
    <property type="component" value="Unassembled WGS sequence"/>
</dbReference>
<feature type="transmembrane region" description="Helical" evidence="7">
    <location>
        <begin position="12"/>
        <end position="34"/>
    </location>
</feature>
<sequence>MDEQYYYQTAGHVAAAGIGLSLLATVAVACRFQARNLTNQTLKTDDWLLLPALLLTVGVGMCLVYGVYHEAFGHRQYSSSLNGPSTLAMDQMSVSIKLEWTISLLLPVAMASTKLSLVLLYRRIFSTTSRTLLDRLLRGLAAFIVLWAVVFLAATLFCCGTMLFAIWQPVSEMAMCRFFLDVLLAFCVTGFLTDVVIFAMPIPIDSRLVAGPADNIRRFCARGRRSKKGFHSVLSSGKSAVNTTLYCYWGMVECSVGVVAACVPTLQPFFRRNTWHSMKRLFSSSSSYLSQDIDCLDTENPQAMLLGHTDQRESKDTSDSSQSLSTLPSY</sequence>
<evidence type="ECO:0000256" key="3">
    <source>
        <dbReference type="ARBA" id="ARBA00022989"/>
    </source>
</evidence>
<feature type="domain" description="Rhodopsin" evidence="8">
    <location>
        <begin position="31"/>
        <end position="208"/>
    </location>
</feature>
<feature type="region of interest" description="Disordered" evidence="6">
    <location>
        <begin position="306"/>
        <end position="330"/>
    </location>
</feature>
<evidence type="ECO:0000313" key="9">
    <source>
        <dbReference type="EMBL" id="KAK7995846.1"/>
    </source>
</evidence>
<comment type="similarity">
    <text evidence="5">Belongs to the SAT4 family.</text>
</comment>
<feature type="transmembrane region" description="Helical" evidence="7">
    <location>
        <begin position="46"/>
        <end position="68"/>
    </location>
</feature>
<feature type="transmembrane region" description="Helical" evidence="7">
    <location>
        <begin position="140"/>
        <end position="166"/>
    </location>
</feature>
<keyword evidence="2 7" id="KW-0812">Transmembrane</keyword>
<feature type="compositionally biased region" description="Low complexity" evidence="6">
    <location>
        <begin position="319"/>
        <end position="330"/>
    </location>
</feature>